<evidence type="ECO:0000313" key="6">
    <source>
        <dbReference type="Proteomes" id="UP000494106"/>
    </source>
</evidence>
<keyword evidence="1" id="KW-0805">Transcription regulation</keyword>
<gene>
    <name evidence="5" type="ORF">APLA_LOCUS13644</name>
</gene>
<dbReference type="Gene3D" id="1.10.880.10">
    <property type="entry name" value="Transcription factor, Skn-1-like, DNA-binding domain"/>
    <property type="match status" value="1"/>
</dbReference>
<feature type="domain" description="BZIP" evidence="4">
    <location>
        <begin position="59"/>
        <end position="74"/>
    </location>
</feature>
<dbReference type="GO" id="GO:0003700">
    <property type="term" value="F:DNA-binding transcription factor activity"/>
    <property type="evidence" value="ECO:0007669"/>
    <property type="project" value="InterPro"/>
</dbReference>
<dbReference type="AlphaFoldDB" id="A0A8S1ARB3"/>
<evidence type="ECO:0000256" key="3">
    <source>
        <dbReference type="ARBA" id="ARBA00023163"/>
    </source>
</evidence>
<protein>
    <recommendedName>
        <fullName evidence="4">BZIP domain-containing protein</fullName>
    </recommendedName>
</protein>
<dbReference type="OrthoDB" id="7458135at2759"/>
<keyword evidence="3" id="KW-0804">Transcription</keyword>
<name>A0A8S1ARB3_ARCPL</name>
<dbReference type="SUPFAM" id="SSF47454">
    <property type="entry name" value="A DNA-binding domain in eukaryotic transcription factors"/>
    <property type="match status" value="1"/>
</dbReference>
<accession>A0A8S1ARB3</accession>
<keyword evidence="2" id="KW-0238">DNA-binding</keyword>
<dbReference type="GO" id="GO:0003677">
    <property type="term" value="F:DNA binding"/>
    <property type="evidence" value="ECO:0007669"/>
    <property type="project" value="UniProtKB-KW"/>
</dbReference>
<dbReference type="PROSITE" id="PS00036">
    <property type="entry name" value="BZIP_BASIC"/>
    <property type="match status" value="1"/>
</dbReference>
<comment type="caution">
    <text evidence="5">The sequence shown here is derived from an EMBL/GenBank/DDBJ whole genome shotgun (WGS) entry which is preliminary data.</text>
</comment>
<dbReference type="Proteomes" id="UP000494106">
    <property type="component" value="Unassembled WGS sequence"/>
</dbReference>
<dbReference type="Pfam" id="PF03131">
    <property type="entry name" value="bZIP_Maf"/>
    <property type="match status" value="1"/>
</dbReference>
<proteinExistence type="predicted"/>
<dbReference type="InterPro" id="IPR004826">
    <property type="entry name" value="bZIP_Maf"/>
</dbReference>
<evidence type="ECO:0000259" key="4">
    <source>
        <dbReference type="PROSITE" id="PS00036"/>
    </source>
</evidence>
<evidence type="ECO:0000256" key="2">
    <source>
        <dbReference type="ARBA" id="ARBA00023125"/>
    </source>
</evidence>
<dbReference type="EMBL" id="CADEBC010000557">
    <property type="protein sequence ID" value="CAB3252678.1"/>
    <property type="molecule type" value="Genomic_DNA"/>
</dbReference>
<evidence type="ECO:0000256" key="1">
    <source>
        <dbReference type="ARBA" id="ARBA00023015"/>
    </source>
</evidence>
<dbReference type="InterPro" id="IPR008917">
    <property type="entry name" value="TF_DNA-bd_sf"/>
</dbReference>
<dbReference type="InterPro" id="IPR004827">
    <property type="entry name" value="bZIP"/>
</dbReference>
<reference evidence="5 6" key="1">
    <citation type="submission" date="2020-04" db="EMBL/GenBank/DDBJ databases">
        <authorList>
            <person name="Wallbank WR R."/>
            <person name="Pardo Diaz C."/>
            <person name="Kozak K."/>
            <person name="Martin S."/>
            <person name="Jiggins C."/>
            <person name="Moest M."/>
            <person name="Warren A I."/>
            <person name="Byers J.R.P. K."/>
            <person name="Montejo-Kovacevich G."/>
            <person name="Yen C E."/>
        </authorList>
    </citation>
    <scope>NUCLEOTIDE SEQUENCE [LARGE SCALE GENOMIC DNA]</scope>
</reference>
<sequence length="336" mass="38576">MDDNAKNISSYQLDQEILDARGINMTVEEVAGLSTCKYSERVQSLKVSEDDLAFLKGLRRRIKNRLASQNSRRRNVEHLRRLARELRAVRACRDDALSERRALVTQRDTVRDKCIRLRRYLVQILQDRSDTSEVPSIDVEITQLESPKTPPKIVTVTETKTPLLPECFENTNKNTVQSIESKIFSNTDVKNVESTDSKKFQSPASKNFQNPDLKVFENADSKIFEHATKNIFECRIDKLVQQSVNHIFKNDADKKKVFAKTVFISNEKLSSEIKSMVLCESEMKLLESDNGVLNLSLKEGRRKSHGRKQLAPRRITYVYSDANEGVLDLKIKKDPQ</sequence>
<keyword evidence="6" id="KW-1185">Reference proteome</keyword>
<organism evidence="5 6">
    <name type="scientific">Arctia plantaginis</name>
    <name type="common">Wood tiger moth</name>
    <name type="synonym">Phalaena plantaginis</name>
    <dbReference type="NCBI Taxonomy" id="874455"/>
    <lineage>
        <taxon>Eukaryota</taxon>
        <taxon>Metazoa</taxon>
        <taxon>Ecdysozoa</taxon>
        <taxon>Arthropoda</taxon>
        <taxon>Hexapoda</taxon>
        <taxon>Insecta</taxon>
        <taxon>Pterygota</taxon>
        <taxon>Neoptera</taxon>
        <taxon>Endopterygota</taxon>
        <taxon>Lepidoptera</taxon>
        <taxon>Glossata</taxon>
        <taxon>Ditrysia</taxon>
        <taxon>Noctuoidea</taxon>
        <taxon>Erebidae</taxon>
        <taxon>Arctiinae</taxon>
        <taxon>Arctia</taxon>
    </lineage>
</organism>
<evidence type="ECO:0000313" key="5">
    <source>
        <dbReference type="EMBL" id="CAB3252678.1"/>
    </source>
</evidence>